<reference evidence="1" key="1">
    <citation type="submission" date="2022-07" db="EMBL/GenBank/DDBJ databases">
        <title>Chromosome-level genome of Muraenolepis orangiensis.</title>
        <authorList>
            <person name="Kim J."/>
        </authorList>
    </citation>
    <scope>NUCLEOTIDE SEQUENCE</scope>
    <source>
        <strain evidence="1">KU_S4_2022</strain>
        <tissue evidence="1">Muscle</tissue>
    </source>
</reference>
<evidence type="ECO:0000313" key="1">
    <source>
        <dbReference type="EMBL" id="KAJ3604050.1"/>
    </source>
</evidence>
<dbReference type="AlphaFoldDB" id="A0A9Q0EB86"/>
<keyword evidence="2" id="KW-1185">Reference proteome</keyword>
<sequence>MLTHPFSVLKPIGPSPYSLTCTSSVPHKVSIKTTQQLSEELVCRRREEEKETQALESMVHSVEQNLHLMTVGSHPHPEALEQIPP</sequence>
<organism evidence="1 2">
    <name type="scientific">Muraenolepis orangiensis</name>
    <name type="common">Patagonian moray cod</name>
    <dbReference type="NCBI Taxonomy" id="630683"/>
    <lineage>
        <taxon>Eukaryota</taxon>
        <taxon>Metazoa</taxon>
        <taxon>Chordata</taxon>
        <taxon>Craniata</taxon>
        <taxon>Vertebrata</taxon>
        <taxon>Euteleostomi</taxon>
        <taxon>Actinopterygii</taxon>
        <taxon>Neopterygii</taxon>
        <taxon>Teleostei</taxon>
        <taxon>Neoteleostei</taxon>
        <taxon>Acanthomorphata</taxon>
        <taxon>Zeiogadaria</taxon>
        <taxon>Gadariae</taxon>
        <taxon>Gadiformes</taxon>
        <taxon>Muraenolepidoidei</taxon>
        <taxon>Muraenolepididae</taxon>
        <taxon>Muraenolepis</taxon>
    </lineage>
</organism>
<comment type="caution">
    <text evidence="1">The sequence shown here is derived from an EMBL/GenBank/DDBJ whole genome shotgun (WGS) entry which is preliminary data.</text>
</comment>
<dbReference type="EMBL" id="JANIIK010000044">
    <property type="protein sequence ID" value="KAJ3604050.1"/>
    <property type="molecule type" value="Genomic_DNA"/>
</dbReference>
<dbReference type="Proteomes" id="UP001148018">
    <property type="component" value="Unassembled WGS sequence"/>
</dbReference>
<evidence type="ECO:0000313" key="2">
    <source>
        <dbReference type="Proteomes" id="UP001148018"/>
    </source>
</evidence>
<gene>
    <name evidence="1" type="ORF">NHX12_028791</name>
</gene>
<dbReference type="OrthoDB" id="6499155at2759"/>
<protein>
    <submittedName>
        <fullName evidence="1">Uncharacterized protein</fullName>
    </submittedName>
</protein>
<proteinExistence type="predicted"/>
<name>A0A9Q0EB86_9TELE</name>
<accession>A0A9Q0EB86</accession>